<dbReference type="Pfam" id="PF09724">
    <property type="entry name" value="Dcc1"/>
    <property type="match status" value="1"/>
</dbReference>
<gene>
    <name evidence="4" type="ORF">TCNE_LOCUS5423</name>
</gene>
<evidence type="ECO:0000313" key="4">
    <source>
        <dbReference type="EMBL" id="VDM36543.1"/>
    </source>
</evidence>
<dbReference type="EMBL" id="UYWY01019354">
    <property type="protein sequence ID" value="VDM36543.1"/>
    <property type="molecule type" value="Genomic_DNA"/>
</dbReference>
<keyword evidence="5" id="KW-1185">Reference proteome</keyword>
<reference evidence="4 5" key="2">
    <citation type="submission" date="2018-11" db="EMBL/GenBank/DDBJ databases">
        <authorList>
            <consortium name="Pathogen Informatics"/>
        </authorList>
    </citation>
    <scope>NUCLEOTIDE SEQUENCE [LARGE SCALE GENOMIC DNA]</scope>
</reference>
<keyword evidence="3" id="KW-0235">DNA replication</keyword>
<proteinExistence type="inferred from homology"/>
<name>A0A183UAA3_TOXCA</name>
<dbReference type="AlphaFoldDB" id="A0A183UAA3"/>
<reference evidence="6" key="1">
    <citation type="submission" date="2016-06" db="UniProtKB">
        <authorList>
            <consortium name="WormBaseParasite"/>
        </authorList>
    </citation>
    <scope>IDENTIFICATION</scope>
</reference>
<dbReference type="GO" id="GO:0000785">
    <property type="term" value="C:chromatin"/>
    <property type="evidence" value="ECO:0007669"/>
    <property type="project" value="TreeGrafter"/>
</dbReference>
<evidence type="ECO:0000313" key="5">
    <source>
        <dbReference type="Proteomes" id="UP000050794"/>
    </source>
</evidence>
<evidence type="ECO:0000256" key="3">
    <source>
        <dbReference type="ARBA" id="ARBA00022705"/>
    </source>
</evidence>
<dbReference type="GO" id="GO:0034088">
    <property type="term" value="P:maintenance of mitotic sister chromatid cohesion"/>
    <property type="evidence" value="ECO:0007669"/>
    <property type="project" value="TreeGrafter"/>
</dbReference>
<organism evidence="5 6">
    <name type="scientific">Toxocara canis</name>
    <name type="common">Canine roundworm</name>
    <dbReference type="NCBI Taxonomy" id="6265"/>
    <lineage>
        <taxon>Eukaryota</taxon>
        <taxon>Metazoa</taxon>
        <taxon>Ecdysozoa</taxon>
        <taxon>Nematoda</taxon>
        <taxon>Chromadorea</taxon>
        <taxon>Rhabditida</taxon>
        <taxon>Spirurina</taxon>
        <taxon>Ascaridomorpha</taxon>
        <taxon>Ascaridoidea</taxon>
        <taxon>Toxocaridae</taxon>
        <taxon>Toxocara</taxon>
    </lineage>
</organism>
<dbReference type="GO" id="GO:0000775">
    <property type="term" value="C:chromosome, centromeric region"/>
    <property type="evidence" value="ECO:0007669"/>
    <property type="project" value="TreeGrafter"/>
</dbReference>
<evidence type="ECO:0000256" key="2">
    <source>
        <dbReference type="ARBA" id="ARBA00017682"/>
    </source>
</evidence>
<dbReference type="PANTHER" id="PTHR13395:SF6">
    <property type="entry name" value="SISTER CHROMATID COHESION PROTEIN DCC1"/>
    <property type="match status" value="1"/>
</dbReference>
<dbReference type="Proteomes" id="UP000050794">
    <property type="component" value="Unassembled WGS sequence"/>
</dbReference>
<dbReference type="GO" id="GO:0006260">
    <property type="term" value="P:DNA replication"/>
    <property type="evidence" value="ECO:0007669"/>
    <property type="project" value="UniProtKB-KW"/>
</dbReference>
<dbReference type="InterPro" id="IPR019128">
    <property type="entry name" value="Dcc1"/>
</dbReference>
<protein>
    <recommendedName>
        <fullName evidence="2">Sister chromatid cohesion protein DCC1</fullName>
    </recommendedName>
</protein>
<comment type="similarity">
    <text evidence="1">Belongs to the DCC1 family.</text>
</comment>
<evidence type="ECO:0000313" key="6">
    <source>
        <dbReference type="WBParaSite" id="TCNE_0000542301-mRNA-1"/>
    </source>
</evidence>
<accession>A0A183UAA3</accession>
<evidence type="ECO:0000256" key="1">
    <source>
        <dbReference type="ARBA" id="ARBA00007017"/>
    </source>
</evidence>
<dbReference type="WBParaSite" id="TCNE_0000542301-mRNA-1">
    <property type="protein sequence ID" value="TCNE_0000542301-mRNA-1"/>
    <property type="gene ID" value="TCNE_0000542301"/>
</dbReference>
<dbReference type="PANTHER" id="PTHR13395">
    <property type="entry name" value="SISTER CHROMATID COHESION PROTEIN DCC1-RELATED"/>
    <property type="match status" value="1"/>
</dbReference>
<sequence>MEVNAELAEQIESGVRLVFRGELDDFPVLCNKEKTYRVKEAETSNTLLVMPDLHFTNETGIAERFLTSRMVVAIQSRYLELREADVISLNRLKELLRETELQWDDGEDIEQDCKPFTFEDLLDVVQMSEMQLKDALERLPVIHYNGFLRMLSSTYRDRLLMELTDCCDDDDEPQIQVDSFSVEAFYETLKRRNQMKAIPKEAVLWLIKSHCHRISNVSQCILCTLRSIFCLYQPLSSFADGDGGEVFALDERAVCRSKISQLLRAAVRFEYSAFNKLIRQMLPEGMEMKDEYLNGLALVEESLAKGKTIRYMNIEDMPEEESKRLELLFSIRPKWKLADIQHFFTDLCPTSRSLSEMLAKHCRQSTIGGEQYLVSLK</sequence>
<dbReference type="GO" id="GO:0031390">
    <property type="term" value="C:Ctf18 RFC-like complex"/>
    <property type="evidence" value="ECO:0007669"/>
    <property type="project" value="InterPro"/>
</dbReference>